<evidence type="ECO:0000256" key="4">
    <source>
        <dbReference type="ARBA" id="ARBA00022692"/>
    </source>
</evidence>
<feature type="domain" description="FAD-binding PCMH-type" evidence="11">
    <location>
        <begin position="25"/>
        <end position="192"/>
    </location>
</feature>
<sequence length="829" mass="90500">MADPLETLTHPPEARPKLRNWSSTYNVSPELLFHPCTNAEVALILKEAERRGKKVRAVGLHNSPGPIWHSDQWLISLRHFTHSSFPSTSRTAILGAGLSLRDANPLLASHGYSLPTLGSLPDVTVGACFSAPDHGSSAYHPISAGAAKAVTIVLPTGKVRRVERGDELFRAAGAGVAAVGLVTEVEFECEEAFGLEFTMSRTRLEDYLDEDDSGRRLWELARSSEYVKLWYYPGANPTSTSPNAILWRASRCPLPPPQKNTLYTRLSAQLPHLIHATAFFITTYLFPALQPWLNALGYWLLAATCPKSQRLRSYEAQYMDCGYWQLVDEWSAPLPAPSASASAKAPPAPAAQILRQLVDFLASPGGRRVGMHAPMELRFSRVKGEEFFLSPAASYGELLGREDNEDDLVMWFEPIIYRPLNLPTPSRFYHFLTFFESLFRSRPASRPHWTKPTLPFTESERERMFGKKTLEKWRKVRETCDTSSVLWTLHAHAPVAPAALRFAAVSANPSSSTRLFSSSARAAFSHPKPRQPSSAFEALRGAWTRAGAKRGVATAPNEAYGYGAGAKQGIDWGKVGINVGVGVAGAVGLNLLLNRETKPLEGFEWDYLRSTFKYTGAGLAITAGTAFLAFRNGATYRMMAMNPWLVAGISLVGGIGTMMGVYYTAPDSPAHYLCWAGFSAMQGLTLSPLFFIAPHILGRAGLYTLGATAGISYVGSTAKSDQYLWIGGPLLAGLGVLICTSLAPLVLPATTSLRTLTMLESVSAYGGVAIFSGMILYDTSKVRHHANLAQRGAIPADPVRESVGIILSIINLFQSIVRVLLLQQGNRRR</sequence>
<dbReference type="UniPathway" id="UPA00771">
    <property type="reaction ID" value="UER00766"/>
</dbReference>
<name>A0A511KQP7_RHOTO</name>
<dbReference type="GO" id="GO:0003885">
    <property type="term" value="F:D-arabinono-1,4-lactone oxidase activity"/>
    <property type="evidence" value="ECO:0007669"/>
    <property type="project" value="UniProtKB-EC"/>
</dbReference>
<proteinExistence type="predicted"/>
<feature type="region of interest" description="Disordered" evidence="9">
    <location>
        <begin position="1"/>
        <end position="20"/>
    </location>
</feature>
<dbReference type="InterPro" id="IPR016169">
    <property type="entry name" value="FAD-bd_PCMH_sub2"/>
</dbReference>
<dbReference type="PANTHER" id="PTHR43762">
    <property type="entry name" value="L-GULONOLACTONE OXIDASE"/>
    <property type="match status" value="1"/>
</dbReference>
<evidence type="ECO:0000313" key="13">
    <source>
        <dbReference type="Proteomes" id="UP000321518"/>
    </source>
</evidence>
<keyword evidence="5 10" id="KW-1133">Transmembrane helix</keyword>
<feature type="transmembrane region" description="Helical" evidence="10">
    <location>
        <begin position="575"/>
        <end position="592"/>
    </location>
</feature>
<evidence type="ECO:0000259" key="11">
    <source>
        <dbReference type="PROSITE" id="PS51387"/>
    </source>
</evidence>
<feature type="transmembrane region" description="Helical" evidence="10">
    <location>
        <begin position="612"/>
        <end position="630"/>
    </location>
</feature>
<dbReference type="InterPro" id="IPR006094">
    <property type="entry name" value="Oxid_FAD_bind_N"/>
</dbReference>
<keyword evidence="4 10" id="KW-0812">Transmembrane</keyword>
<feature type="transmembrane region" description="Helical" evidence="10">
    <location>
        <begin position="642"/>
        <end position="664"/>
    </location>
</feature>
<dbReference type="EC" id="1.1.3.37" evidence="3"/>
<dbReference type="GO" id="GO:0005739">
    <property type="term" value="C:mitochondrion"/>
    <property type="evidence" value="ECO:0007669"/>
    <property type="project" value="TreeGrafter"/>
</dbReference>
<dbReference type="OrthoDB" id="610608at2759"/>
<dbReference type="Pfam" id="PF04030">
    <property type="entry name" value="ALO"/>
    <property type="match status" value="1"/>
</dbReference>
<feature type="transmembrane region" description="Helical" evidence="10">
    <location>
        <begin position="670"/>
        <end position="693"/>
    </location>
</feature>
<evidence type="ECO:0000256" key="8">
    <source>
        <dbReference type="ARBA" id="ARBA00033418"/>
    </source>
</evidence>
<evidence type="ECO:0000256" key="10">
    <source>
        <dbReference type="SAM" id="Phobius"/>
    </source>
</evidence>
<evidence type="ECO:0000256" key="3">
    <source>
        <dbReference type="ARBA" id="ARBA00013136"/>
    </source>
</evidence>
<dbReference type="GO" id="GO:0071949">
    <property type="term" value="F:FAD binding"/>
    <property type="evidence" value="ECO:0007669"/>
    <property type="project" value="InterPro"/>
</dbReference>
<dbReference type="AlphaFoldDB" id="A0A511KQP7"/>
<reference evidence="12 13" key="1">
    <citation type="submission" date="2019-07" db="EMBL/GenBank/DDBJ databases">
        <title>Rhodotorula toruloides NBRC10032 genome sequencing.</title>
        <authorList>
            <person name="Shida Y."/>
            <person name="Takaku H."/>
            <person name="Ogasawara W."/>
            <person name="Mori K."/>
        </authorList>
    </citation>
    <scope>NUCLEOTIDE SEQUENCE [LARGE SCALE GENOMIC DNA]</scope>
    <source>
        <strain evidence="12 13">NBRC10032</strain>
    </source>
</reference>
<dbReference type="InterPro" id="IPR016167">
    <property type="entry name" value="FAD-bd_PCMH_sub1"/>
</dbReference>
<evidence type="ECO:0000256" key="2">
    <source>
        <dbReference type="ARBA" id="ARBA00005083"/>
    </source>
</evidence>
<protein>
    <recommendedName>
        <fullName evidence="3">D-arabinono-1,4-lactone oxidase</fullName>
        <ecNumber evidence="3">1.1.3.37</ecNumber>
    </recommendedName>
    <alternativeName>
        <fullName evidence="8">L-galactono-gamma-lactone oxidase</fullName>
    </alternativeName>
</protein>
<dbReference type="InterPro" id="IPR006214">
    <property type="entry name" value="Bax_inhibitor_1-related"/>
</dbReference>
<gene>
    <name evidence="12" type="ORF">Rt10032_c24g6717</name>
</gene>
<comment type="subcellular location">
    <subcellularLocation>
        <location evidence="1">Membrane</location>
        <topology evidence="1">Multi-pass membrane protein</topology>
    </subcellularLocation>
</comment>
<evidence type="ECO:0000256" key="1">
    <source>
        <dbReference type="ARBA" id="ARBA00004141"/>
    </source>
</evidence>
<accession>A0A511KQP7</accession>
<dbReference type="Proteomes" id="UP000321518">
    <property type="component" value="Unassembled WGS sequence"/>
</dbReference>
<dbReference type="InterPro" id="IPR036318">
    <property type="entry name" value="FAD-bd_PCMH-like_sf"/>
</dbReference>
<comment type="caution">
    <text evidence="12">The sequence shown here is derived from an EMBL/GenBank/DDBJ whole genome shotgun (WGS) entry which is preliminary data.</text>
</comment>
<feature type="transmembrane region" description="Helical" evidence="10">
    <location>
        <begin position="724"/>
        <end position="747"/>
    </location>
</feature>
<dbReference type="PANTHER" id="PTHR43762:SF1">
    <property type="entry name" value="D-ARABINONO-1,4-LACTONE OXIDASE"/>
    <property type="match status" value="1"/>
</dbReference>
<keyword evidence="7 10" id="KW-0472">Membrane</keyword>
<dbReference type="InterPro" id="IPR010031">
    <property type="entry name" value="FAD_lactone_oxidase-like"/>
</dbReference>
<dbReference type="PROSITE" id="PS51387">
    <property type="entry name" value="FAD_PCMH"/>
    <property type="match status" value="1"/>
</dbReference>
<comment type="pathway">
    <text evidence="2">Cofactor biosynthesis; D-erythroascorbate biosynthesis; dehydro-D-arabinono-1,4-lactone from D-arabinose: step 2/2.</text>
</comment>
<evidence type="ECO:0000256" key="5">
    <source>
        <dbReference type="ARBA" id="ARBA00022989"/>
    </source>
</evidence>
<keyword evidence="6" id="KW-0560">Oxidoreductase</keyword>
<dbReference type="Pfam" id="PF01027">
    <property type="entry name" value="Bax1-I"/>
    <property type="match status" value="1"/>
</dbReference>
<evidence type="ECO:0000256" key="7">
    <source>
        <dbReference type="ARBA" id="ARBA00023136"/>
    </source>
</evidence>
<dbReference type="InterPro" id="IPR016166">
    <property type="entry name" value="FAD-bd_PCMH"/>
</dbReference>
<dbReference type="GO" id="GO:0016020">
    <property type="term" value="C:membrane"/>
    <property type="evidence" value="ECO:0007669"/>
    <property type="project" value="UniProtKB-SubCell"/>
</dbReference>
<dbReference type="Gene3D" id="3.30.465.10">
    <property type="match status" value="1"/>
</dbReference>
<evidence type="ECO:0000256" key="9">
    <source>
        <dbReference type="SAM" id="MobiDB-lite"/>
    </source>
</evidence>
<dbReference type="Pfam" id="PF01565">
    <property type="entry name" value="FAD_binding_4"/>
    <property type="match status" value="1"/>
</dbReference>
<organism evidence="12 13">
    <name type="scientific">Rhodotorula toruloides</name>
    <name type="common">Yeast</name>
    <name type="synonym">Rhodosporidium toruloides</name>
    <dbReference type="NCBI Taxonomy" id="5286"/>
    <lineage>
        <taxon>Eukaryota</taxon>
        <taxon>Fungi</taxon>
        <taxon>Dikarya</taxon>
        <taxon>Basidiomycota</taxon>
        <taxon>Pucciniomycotina</taxon>
        <taxon>Microbotryomycetes</taxon>
        <taxon>Sporidiobolales</taxon>
        <taxon>Sporidiobolaceae</taxon>
        <taxon>Rhodotorula</taxon>
    </lineage>
</organism>
<dbReference type="EMBL" id="BJWK01000024">
    <property type="protein sequence ID" value="GEM12700.1"/>
    <property type="molecule type" value="Genomic_DNA"/>
</dbReference>
<dbReference type="Gene3D" id="3.30.43.10">
    <property type="entry name" value="Uridine Diphospho-n-acetylenolpyruvylglucosamine Reductase, domain 2"/>
    <property type="match status" value="1"/>
</dbReference>
<evidence type="ECO:0000313" key="12">
    <source>
        <dbReference type="EMBL" id="GEM12700.1"/>
    </source>
</evidence>
<dbReference type="InterPro" id="IPR007173">
    <property type="entry name" value="ALO_C"/>
</dbReference>
<dbReference type="SUPFAM" id="SSF56176">
    <property type="entry name" value="FAD-binding/transporter-associated domain-like"/>
    <property type="match status" value="1"/>
</dbReference>
<feature type="transmembrane region" description="Helical" evidence="10">
    <location>
        <begin position="759"/>
        <end position="777"/>
    </location>
</feature>
<evidence type="ECO:0000256" key="6">
    <source>
        <dbReference type="ARBA" id="ARBA00023002"/>
    </source>
</evidence>